<proteinExistence type="predicted"/>
<feature type="compositionally biased region" description="Low complexity" evidence="2">
    <location>
        <begin position="1"/>
        <end position="17"/>
    </location>
</feature>
<feature type="coiled-coil region" evidence="1">
    <location>
        <begin position="81"/>
        <end position="115"/>
    </location>
</feature>
<name>A0A177TTZ3_9BASI</name>
<keyword evidence="4" id="KW-1185">Reference proteome</keyword>
<reference evidence="3" key="2">
    <citation type="journal article" date="2019" name="IMA Fungus">
        <title>Genome sequencing and comparison of five Tilletia species to identify candidate genes for the detection of regulated species infecting wheat.</title>
        <authorList>
            <person name="Nguyen H.D.T."/>
            <person name="Sultana T."/>
            <person name="Kesanakurti P."/>
            <person name="Hambleton S."/>
        </authorList>
    </citation>
    <scope>NUCLEOTIDE SEQUENCE</scope>
    <source>
        <strain evidence="3">DAOMC 236416</strain>
    </source>
</reference>
<keyword evidence="1" id="KW-0175">Coiled coil</keyword>
<evidence type="ECO:0000256" key="1">
    <source>
        <dbReference type="SAM" id="Coils"/>
    </source>
</evidence>
<organism evidence="3 4">
    <name type="scientific">Tilletia indica</name>
    <dbReference type="NCBI Taxonomy" id="43049"/>
    <lineage>
        <taxon>Eukaryota</taxon>
        <taxon>Fungi</taxon>
        <taxon>Dikarya</taxon>
        <taxon>Basidiomycota</taxon>
        <taxon>Ustilaginomycotina</taxon>
        <taxon>Exobasidiomycetes</taxon>
        <taxon>Tilletiales</taxon>
        <taxon>Tilletiaceae</taxon>
        <taxon>Tilletia</taxon>
    </lineage>
</organism>
<dbReference type="Proteomes" id="UP000077521">
    <property type="component" value="Unassembled WGS sequence"/>
</dbReference>
<protein>
    <submittedName>
        <fullName evidence="3">Uncharacterized protein</fullName>
    </submittedName>
</protein>
<evidence type="ECO:0000313" key="4">
    <source>
        <dbReference type="Proteomes" id="UP000077521"/>
    </source>
</evidence>
<dbReference type="EMBL" id="LWDF02000136">
    <property type="protein sequence ID" value="KAE8256306.1"/>
    <property type="molecule type" value="Genomic_DNA"/>
</dbReference>
<gene>
    <name evidence="3" type="ORF">A4X13_0g2719</name>
</gene>
<feature type="region of interest" description="Disordered" evidence="2">
    <location>
        <begin position="1"/>
        <end position="24"/>
    </location>
</feature>
<reference evidence="3" key="1">
    <citation type="submission" date="2016-04" db="EMBL/GenBank/DDBJ databases">
        <authorList>
            <person name="Nguyen H.D."/>
            <person name="Samba Siva P."/>
            <person name="Cullis J."/>
            <person name="Levesque C.A."/>
            <person name="Hambleton S."/>
        </authorList>
    </citation>
    <scope>NUCLEOTIDE SEQUENCE</scope>
    <source>
        <strain evidence="3">DAOMC 236416</strain>
    </source>
</reference>
<accession>A0A177TTZ3</accession>
<sequence length="117" mass="13222">MSSSQSNNNNNNNNNNSMDEEPFRFENKKHGVIFTDDGNGSLIATSMEGWAVDDLQARVDAASKSPFTESQIMLWRIHCGSEDLQKRLDEKTEECERLKALNAVLQAQLQAQQHQQP</sequence>
<dbReference type="AlphaFoldDB" id="A0A177TTZ3"/>
<evidence type="ECO:0000256" key="2">
    <source>
        <dbReference type="SAM" id="MobiDB-lite"/>
    </source>
</evidence>
<comment type="caution">
    <text evidence="3">The sequence shown here is derived from an EMBL/GenBank/DDBJ whole genome shotgun (WGS) entry which is preliminary data.</text>
</comment>
<evidence type="ECO:0000313" key="3">
    <source>
        <dbReference type="EMBL" id="KAE8256306.1"/>
    </source>
</evidence>